<sequence length="223" mass="24666">MEGSTNLNPDLGPLMEAASEFSSYPGLQNDESVKNFLDRFPLPVVFGALEKEENEWTLVDCLDRIFKTKHGASLIPHYMIYYLLENAHDGGEHAIQLIIEYGLYPLLLRNLIDGNEVVAAAATEAIKNLAQFPKGIVQVYILGDFGHFCITSSIMVINGRLELLKNQDIDECENALEALGQIGSWRKSFSSLARYSNLASPLTWVVNTPNSPRAIVAGDHGEI</sequence>
<organism evidence="1 2">
    <name type="scientific">Acorus gramineus</name>
    <name type="common">Dwarf sweet flag</name>
    <dbReference type="NCBI Taxonomy" id="55184"/>
    <lineage>
        <taxon>Eukaryota</taxon>
        <taxon>Viridiplantae</taxon>
        <taxon>Streptophyta</taxon>
        <taxon>Embryophyta</taxon>
        <taxon>Tracheophyta</taxon>
        <taxon>Spermatophyta</taxon>
        <taxon>Magnoliopsida</taxon>
        <taxon>Liliopsida</taxon>
        <taxon>Acoraceae</taxon>
        <taxon>Acorus</taxon>
    </lineage>
</organism>
<comment type="caution">
    <text evidence="1">The sequence shown here is derived from an EMBL/GenBank/DDBJ whole genome shotgun (WGS) entry which is preliminary data.</text>
</comment>
<keyword evidence="2" id="KW-1185">Reference proteome</keyword>
<proteinExistence type="predicted"/>
<dbReference type="InterPro" id="IPR016024">
    <property type="entry name" value="ARM-type_fold"/>
</dbReference>
<dbReference type="Gene3D" id="1.25.10.10">
    <property type="entry name" value="Leucine-rich Repeat Variant"/>
    <property type="match status" value="1"/>
</dbReference>
<name>A0AAV9BH84_ACOGR</name>
<evidence type="ECO:0000313" key="1">
    <source>
        <dbReference type="EMBL" id="KAK1276118.1"/>
    </source>
</evidence>
<dbReference type="PANTHER" id="PTHR13554">
    <property type="entry name" value="26S PROTEASOME NON-ATPASE REGULATORY SUBUNIT 5-RELATED"/>
    <property type="match status" value="1"/>
</dbReference>
<dbReference type="PANTHER" id="PTHR13554:SF10">
    <property type="entry name" value="26S PROTEASOME NON-ATPASE REGULATORY SUBUNIT 5"/>
    <property type="match status" value="1"/>
</dbReference>
<gene>
    <name evidence="1" type="ORF">QJS04_geneDACA012829</name>
</gene>
<dbReference type="GO" id="GO:0005829">
    <property type="term" value="C:cytosol"/>
    <property type="evidence" value="ECO:0007669"/>
    <property type="project" value="TreeGrafter"/>
</dbReference>
<dbReference type="InterPro" id="IPR019538">
    <property type="entry name" value="PSMD5"/>
</dbReference>
<accession>A0AAV9BH84</accession>
<reference evidence="1" key="1">
    <citation type="journal article" date="2023" name="Nat. Commun.">
        <title>Diploid and tetraploid genomes of Acorus and the evolution of monocots.</title>
        <authorList>
            <person name="Ma L."/>
            <person name="Liu K.W."/>
            <person name="Li Z."/>
            <person name="Hsiao Y.Y."/>
            <person name="Qi Y."/>
            <person name="Fu T."/>
            <person name="Tang G.D."/>
            <person name="Zhang D."/>
            <person name="Sun W.H."/>
            <person name="Liu D.K."/>
            <person name="Li Y."/>
            <person name="Chen G.Z."/>
            <person name="Liu X.D."/>
            <person name="Liao X.Y."/>
            <person name="Jiang Y.T."/>
            <person name="Yu X."/>
            <person name="Hao Y."/>
            <person name="Huang J."/>
            <person name="Zhao X.W."/>
            <person name="Ke S."/>
            <person name="Chen Y.Y."/>
            <person name="Wu W.L."/>
            <person name="Hsu J.L."/>
            <person name="Lin Y.F."/>
            <person name="Huang M.D."/>
            <person name="Li C.Y."/>
            <person name="Huang L."/>
            <person name="Wang Z.W."/>
            <person name="Zhao X."/>
            <person name="Zhong W.Y."/>
            <person name="Peng D.H."/>
            <person name="Ahmad S."/>
            <person name="Lan S."/>
            <person name="Zhang J.S."/>
            <person name="Tsai W.C."/>
            <person name="Van de Peer Y."/>
            <person name="Liu Z.J."/>
        </authorList>
    </citation>
    <scope>NUCLEOTIDE SEQUENCE</scope>
    <source>
        <strain evidence="1">SCP</strain>
    </source>
</reference>
<dbReference type="InterPro" id="IPR011989">
    <property type="entry name" value="ARM-like"/>
</dbReference>
<protein>
    <submittedName>
        <fullName evidence="1">Uncharacterized protein</fullName>
    </submittedName>
</protein>
<dbReference type="Proteomes" id="UP001179952">
    <property type="component" value="Unassembled WGS sequence"/>
</dbReference>
<evidence type="ECO:0000313" key="2">
    <source>
        <dbReference type="Proteomes" id="UP001179952"/>
    </source>
</evidence>
<dbReference type="GO" id="GO:0043248">
    <property type="term" value="P:proteasome assembly"/>
    <property type="evidence" value="ECO:0007669"/>
    <property type="project" value="InterPro"/>
</dbReference>
<reference evidence="1" key="2">
    <citation type="submission" date="2023-06" db="EMBL/GenBank/DDBJ databases">
        <authorList>
            <person name="Ma L."/>
            <person name="Liu K.-W."/>
            <person name="Li Z."/>
            <person name="Hsiao Y.-Y."/>
            <person name="Qi Y."/>
            <person name="Fu T."/>
            <person name="Tang G."/>
            <person name="Zhang D."/>
            <person name="Sun W.-H."/>
            <person name="Liu D.-K."/>
            <person name="Li Y."/>
            <person name="Chen G.-Z."/>
            <person name="Liu X.-D."/>
            <person name="Liao X.-Y."/>
            <person name="Jiang Y.-T."/>
            <person name="Yu X."/>
            <person name="Hao Y."/>
            <person name="Huang J."/>
            <person name="Zhao X.-W."/>
            <person name="Ke S."/>
            <person name="Chen Y.-Y."/>
            <person name="Wu W.-L."/>
            <person name="Hsu J.-L."/>
            <person name="Lin Y.-F."/>
            <person name="Huang M.-D."/>
            <person name="Li C.-Y."/>
            <person name="Huang L."/>
            <person name="Wang Z.-W."/>
            <person name="Zhao X."/>
            <person name="Zhong W.-Y."/>
            <person name="Peng D.-H."/>
            <person name="Ahmad S."/>
            <person name="Lan S."/>
            <person name="Zhang J.-S."/>
            <person name="Tsai W.-C."/>
            <person name="Van De Peer Y."/>
            <person name="Liu Z.-J."/>
        </authorList>
    </citation>
    <scope>NUCLEOTIDE SEQUENCE</scope>
    <source>
        <strain evidence="1">SCP</strain>
        <tissue evidence="1">Leaves</tissue>
    </source>
</reference>
<dbReference type="AlphaFoldDB" id="A0AAV9BH84"/>
<dbReference type="EMBL" id="JAUJYN010000003">
    <property type="protein sequence ID" value="KAK1276118.1"/>
    <property type="molecule type" value="Genomic_DNA"/>
</dbReference>
<dbReference type="SUPFAM" id="SSF48371">
    <property type="entry name" value="ARM repeat"/>
    <property type="match status" value="1"/>
</dbReference>